<dbReference type="Proteomes" id="UP000324222">
    <property type="component" value="Unassembled WGS sequence"/>
</dbReference>
<evidence type="ECO:0000313" key="1">
    <source>
        <dbReference type="EMBL" id="MPC83656.1"/>
    </source>
</evidence>
<gene>
    <name evidence="1" type="ORF">E2C01_078371</name>
</gene>
<comment type="caution">
    <text evidence="1">The sequence shown here is derived from an EMBL/GenBank/DDBJ whole genome shotgun (WGS) entry which is preliminary data.</text>
</comment>
<accession>A0A5B7IPY9</accession>
<dbReference type="AlphaFoldDB" id="A0A5B7IPY9"/>
<dbReference type="EMBL" id="VSRR010063078">
    <property type="protein sequence ID" value="MPC83656.1"/>
    <property type="molecule type" value="Genomic_DNA"/>
</dbReference>
<proteinExistence type="predicted"/>
<name>A0A5B7IPY9_PORTR</name>
<sequence length="64" mass="7266">MKREVGDECWGDLEEIAQESMLWPEFIEALCIPEGISLDWGELVPPASWGELGHSSKIYEKSEN</sequence>
<evidence type="ECO:0000313" key="2">
    <source>
        <dbReference type="Proteomes" id="UP000324222"/>
    </source>
</evidence>
<keyword evidence="2" id="KW-1185">Reference proteome</keyword>
<organism evidence="1 2">
    <name type="scientific">Portunus trituberculatus</name>
    <name type="common">Swimming crab</name>
    <name type="synonym">Neptunus trituberculatus</name>
    <dbReference type="NCBI Taxonomy" id="210409"/>
    <lineage>
        <taxon>Eukaryota</taxon>
        <taxon>Metazoa</taxon>
        <taxon>Ecdysozoa</taxon>
        <taxon>Arthropoda</taxon>
        <taxon>Crustacea</taxon>
        <taxon>Multicrustacea</taxon>
        <taxon>Malacostraca</taxon>
        <taxon>Eumalacostraca</taxon>
        <taxon>Eucarida</taxon>
        <taxon>Decapoda</taxon>
        <taxon>Pleocyemata</taxon>
        <taxon>Brachyura</taxon>
        <taxon>Eubrachyura</taxon>
        <taxon>Portunoidea</taxon>
        <taxon>Portunidae</taxon>
        <taxon>Portuninae</taxon>
        <taxon>Portunus</taxon>
    </lineage>
</organism>
<reference evidence="1 2" key="1">
    <citation type="submission" date="2019-05" db="EMBL/GenBank/DDBJ databases">
        <title>Another draft genome of Portunus trituberculatus and its Hox gene families provides insights of decapod evolution.</title>
        <authorList>
            <person name="Jeong J.-H."/>
            <person name="Song I."/>
            <person name="Kim S."/>
            <person name="Choi T."/>
            <person name="Kim D."/>
            <person name="Ryu S."/>
            <person name="Kim W."/>
        </authorList>
    </citation>
    <scope>NUCLEOTIDE SEQUENCE [LARGE SCALE GENOMIC DNA]</scope>
    <source>
        <tissue evidence="1">Muscle</tissue>
    </source>
</reference>
<protein>
    <submittedName>
        <fullName evidence="1">Uncharacterized protein</fullName>
    </submittedName>
</protein>